<accession>A0A934UPJ5</accession>
<name>A0A934UPJ5_9SPHI</name>
<evidence type="ECO:0000313" key="3">
    <source>
        <dbReference type="Proteomes" id="UP000613193"/>
    </source>
</evidence>
<evidence type="ECO:0000256" key="1">
    <source>
        <dbReference type="SAM" id="Phobius"/>
    </source>
</evidence>
<keyword evidence="1" id="KW-0472">Membrane</keyword>
<gene>
    <name evidence="2" type="ORF">I5M19_16670</name>
</gene>
<feature type="transmembrane region" description="Helical" evidence="1">
    <location>
        <begin position="166"/>
        <end position="197"/>
    </location>
</feature>
<feature type="transmembrane region" description="Helical" evidence="1">
    <location>
        <begin position="116"/>
        <end position="135"/>
    </location>
</feature>
<feature type="transmembrane region" description="Helical" evidence="1">
    <location>
        <begin position="325"/>
        <end position="346"/>
    </location>
</feature>
<feature type="transmembrane region" description="Helical" evidence="1">
    <location>
        <begin position="209"/>
        <end position="230"/>
    </location>
</feature>
<reference evidence="2" key="1">
    <citation type="submission" date="2020-12" db="EMBL/GenBank/DDBJ databases">
        <title>Bacterial novel species Mucilaginibacter sp. SD-g isolated from soil.</title>
        <authorList>
            <person name="Jung H.-Y."/>
        </authorList>
    </citation>
    <scope>NUCLEOTIDE SEQUENCE</scope>
    <source>
        <strain evidence="2">SD-g</strain>
    </source>
</reference>
<feature type="transmembrane region" description="Helical" evidence="1">
    <location>
        <begin position="142"/>
        <end position="160"/>
    </location>
</feature>
<keyword evidence="3" id="KW-1185">Reference proteome</keyword>
<keyword evidence="1" id="KW-0812">Transmembrane</keyword>
<feature type="transmembrane region" description="Helical" evidence="1">
    <location>
        <begin position="300"/>
        <end position="319"/>
    </location>
</feature>
<organism evidence="2 3">
    <name type="scientific">Mucilaginibacter segetis</name>
    <dbReference type="NCBI Taxonomy" id="2793071"/>
    <lineage>
        <taxon>Bacteria</taxon>
        <taxon>Pseudomonadati</taxon>
        <taxon>Bacteroidota</taxon>
        <taxon>Sphingobacteriia</taxon>
        <taxon>Sphingobacteriales</taxon>
        <taxon>Sphingobacteriaceae</taxon>
        <taxon>Mucilaginibacter</taxon>
    </lineage>
</organism>
<feature type="transmembrane region" description="Helical" evidence="1">
    <location>
        <begin position="93"/>
        <end position="110"/>
    </location>
</feature>
<protein>
    <submittedName>
        <fullName evidence="2">Uncharacterized protein</fullName>
    </submittedName>
</protein>
<dbReference type="RefSeq" id="WP_200067490.1">
    <property type="nucleotide sequence ID" value="NZ_JAEHFW010000003.1"/>
</dbReference>
<evidence type="ECO:0000313" key="2">
    <source>
        <dbReference type="EMBL" id="MBK0380961.1"/>
    </source>
</evidence>
<feature type="transmembrane region" description="Helical" evidence="1">
    <location>
        <begin position="268"/>
        <end position="288"/>
    </location>
</feature>
<dbReference type="AlphaFoldDB" id="A0A934UPJ5"/>
<dbReference type="EMBL" id="JAEHFW010000003">
    <property type="protein sequence ID" value="MBK0380961.1"/>
    <property type="molecule type" value="Genomic_DNA"/>
</dbReference>
<dbReference type="Proteomes" id="UP000613193">
    <property type="component" value="Unassembled WGS sequence"/>
</dbReference>
<comment type="caution">
    <text evidence="2">The sequence shown here is derived from an EMBL/GenBank/DDBJ whole genome shotgun (WGS) entry which is preliminary data.</text>
</comment>
<feature type="transmembrane region" description="Helical" evidence="1">
    <location>
        <begin position="12"/>
        <end position="31"/>
    </location>
</feature>
<sequence length="505" mass="57532">MAISRYIKNYDTLLASAVGFYIIYLFTRYSGIGISPDSIMYTSAARSFAAHGSTLTFNHAPIVDFPVFYPIFLGIVFFITGIDPVAAGPVLNGLMFAAVIYLSGLIMHRFSVASRLYKWLILPVIVLSAALLQVYTYLWSETLFILLCLIFFLALRQYFLKYTLGSLILVAFIAALSCVTRYAGVTVIGTGGLLLLLDRSLPTKKKINHILIYGVVSCSLLVINLLINILSTKSLTGPREPSITPFAENLHYSGTVFCDWLTLTPNQYAIASPLVWLFIFGFTSALLFNFMRKRLTTYENIAITFALVYGLFIILSATFSRFERINSRLLAPMFIPLIWGSTSWVIGIVKRLKFKPRLFVSIPLAAVMLLFAYRSYKIDWQRCYDQCDYGNPGYTDDDWNLSPFAKFLKEDKGKMFKPGVIIYSDAHEAVYFLSGTSSFLLPHKFFKKDVQKFYDTKHFYLIWFNNVYYKELLTLDDIKKVKHLKLLKQFEDGGIYEYNAADEPN</sequence>
<keyword evidence="1" id="KW-1133">Transmembrane helix</keyword>
<feature type="transmembrane region" description="Helical" evidence="1">
    <location>
        <begin position="358"/>
        <end position="376"/>
    </location>
</feature>
<proteinExistence type="predicted"/>